<protein>
    <recommendedName>
        <fullName evidence="3">DUF2452 domain-containing protein</fullName>
    </recommendedName>
</protein>
<reference evidence="1 2" key="1">
    <citation type="submission" date="2013-03" db="EMBL/GenBank/DDBJ databases">
        <title>Salinisphaera dokdonensis CL-ES53 Genome Sequencing.</title>
        <authorList>
            <person name="Li C."/>
            <person name="Lai Q."/>
            <person name="Shao Z."/>
        </authorList>
    </citation>
    <scope>NUCLEOTIDE SEQUENCE [LARGE SCALE GENOMIC DNA]</scope>
    <source>
        <strain evidence="1 2">CL-ES53</strain>
    </source>
</reference>
<dbReference type="Proteomes" id="UP001460888">
    <property type="component" value="Unassembled WGS sequence"/>
</dbReference>
<name>A0ABV2B4J8_9GAMM</name>
<sequence length="192" mass="21199">MSKNPNPQGKGGSVVLATLSEQRAGALAVPPKQIDQVTTELFTSLFVLESRFRFKPVPGKHYFLYGADEQFWMGLTPPRMLGESVAGRFIGTCVLRNDMTWTLELSDAMAADSDFLAYLEQKRAAFEQRLQDAETVDDVLPVYQRGFDFYRRASAFAVAHSLGRSMTQAGISGLSYEQAQGLLTNGSRSDAE</sequence>
<gene>
    <name evidence="1" type="ORF">SADO_16173</name>
</gene>
<dbReference type="EMBL" id="APND01000006">
    <property type="protein sequence ID" value="MES1930796.1"/>
    <property type="molecule type" value="Genomic_DNA"/>
</dbReference>
<proteinExistence type="predicted"/>
<evidence type="ECO:0000313" key="2">
    <source>
        <dbReference type="Proteomes" id="UP001460888"/>
    </source>
</evidence>
<accession>A0ABV2B4J8</accession>
<dbReference type="RefSeq" id="WP_353113354.1">
    <property type="nucleotide sequence ID" value="NZ_APND01000006.1"/>
</dbReference>
<keyword evidence="2" id="KW-1185">Reference proteome</keyword>
<evidence type="ECO:0000313" key="1">
    <source>
        <dbReference type="EMBL" id="MES1930796.1"/>
    </source>
</evidence>
<evidence type="ECO:0008006" key="3">
    <source>
        <dbReference type="Google" id="ProtNLM"/>
    </source>
</evidence>
<comment type="caution">
    <text evidence="1">The sequence shown here is derived from an EMBL/GenBank/DDBJ whole genome shotgun (WGS) entry which is preliminary data.</text>
</comment>
<organism evidence="1 2">
    <name type="scientific">Salinisphaera dokdonensis CL-ES53</name>
    <dbReference type="NCBI Taxonomy" id="1304272"/>
    <lineage>
        <taxon>Bacteria</taxon>
        <taxon>Pseudomonadati</taxon>
        <taxon>Pseudomonadota</taxon>
        <taxon>Gammaproteobacteria</taxon>
        <taxon>Salinisphaerales</taxon>
        <taxon>Salinisphaeraceae</taxon>
        <taxon>Salinisphaera</taxon>
    </lineage>
</organism>